<name>A0A9P3HCU6_9FUNG</name>
<feature type="compositionally biased region" description="Low complexity" evidence="1">
    <location>
        <begin position="95"/>
        <end position="106"/>
    </location>
</feature>
<keyword evidence="4" id="KW-1185">Reference proteome</keyword>
<feature type="compositionally biased region" description="Basic and acidic residues" evidence="1">
    <location>
        <begin position="42"/>
        <end position="58"/>
    </location>
</feature>
<feature type="transmembrane region" description="Helical" evidence="2">
    <location>
        <begin position="147"/>
        <end position="169"/>
    </location>
</feature>
<dbReference type="OrthoDB" id="2253354at2759"/>
<dbReference type="Proteomes" id="UP000827284">
    <property type="component" value="Unassembled WGS sequence"/>
</dbReference>
<sequence>MSGHTRHFARMVVLHHLRSTTTYQQQTLPAAFLSSRKYMSTKKPDLTEPEITVKDSSRFKAPLSTPELVVPPSLESLFPPDHTHTHTSAGKETASESSGSSDYSPSSSPPPPHSSSASSYSSPGDEEGTSGTGSSDPQAPPKPKSRFWFYLYQVLFWSAIGSLPVHLLLTKGETKDTKIKQEWRIAVLEDMRDKLKRGESIEEEEAMLTIGLDRSKREVEQVDEKYFEELLHTAEKMDFVFTGDKVKDSKIAPAVAATPAEPVPEPAVPRKPAPPKTEKSYL</sequence>
<feature type="region of interest" description="Disordered" evidence="1">
    <location>
        <begin position="42"/>
        <end position="141"/>
    </location>
</feature>
<proteinExistence type="predicted"/>
<feature type="region of interest" description="Disordered" evidence="1">
    <location>
        <begin position="252"/>
        <end position="282"/>
    </location>
</feature>
<keyword evidence="2" id="KW-1133">Transmembrane helix</keyword>
<protein>
    <submittedName>
        <fullName evidence="3">Uncharacterized protein</fullName>
    </submittedName>
</protein>
<reference evidence="3" key="1">
    <citation type="submission" date="2021-11" db="EMBL/GenBank/DDBJ databases">
        <authorList>
            <person name="Herlambang A."/>
            <person name="Guo Y."/>
            <person name="Takashima Y."/>
            <person name="Nishizawa T."/>
        </authorList>
    </citation>
    <scope>NUCLEOTIDE SEQUENCE</scope>
    <source>
        <strain evidence="3">E1425</strain>
    </source>
</reference>
<organism evidence="3 4">
    <name type="scientific">Entomortierella parvispora</name>
    <dbReference type="NCBI Taxonomy" id="205924"/>
    <lineage>
        <taxon>Eukaryota</taxon>
        <taxon>Fungi</taxon>
        <taxon>Fungi incertae sedis</taxon>
        <taxon>Mucoromycota</taxon>
        <taxon>Mortierellomycotina</taxon>
        <taxon>Mortierellomycetes</taxon>
        <taxon>Mortierellales</taxon>
        <taxon>Mortierellaceae</taxon>
        <taxon>Entomortierella</taxon>
    </lineage>
</organism>
<accession>A0A9P3HCU6</accession>
<comment type="caution">
    <text evidence="3">The sequence shown here is derived from an EMBL/GenBank/DDBJ whole genome shotgun (WGS) entry which is preliminary data.</text>
</comment>
<evidence type="ECO:0000313" key="4">
    <source>
        <dbReference type="Proteomes" id="UP000827284"/>
    </source>
</evidence>
<evidence type="ECO:0000313" key="3">
    <source>
        <dbReference type="EMBL" id="GJJ74013.1"/>
    </source>
</evidence>
<dbReference type="AlphaFoldDB" id="A0A9P3HCU6"/>
<dbReference type="EMBL" id="BQFW01000008">
    <property type="protein sequence ID" value="GJJ74013.1"/>
    <property type="molecule type" value="Genomic_DNA"/>
</dbReference>
<reference evidence="3" key="2">
    <citation type="journal article" date="2022" name="Microbiol. Resour. Announc.">
        <title>Whole-Genome Sequence of Entomortierella parvispora E1425, a Mucoromycotan Fungus Associated with Burkholderiaceae-Related Endosymbiotic Bacteria.</title>
        <authorList>
            <person name="Herlambang A."/>
            <person name="Guo Y."/>
            <person name="Takashima Y."/>
            <person name="Narisawa K."/>
            <person name="Ohta H."/>
            <person name="Nishizawa T."/>
        </authorList>
    </citation>
    <scope>NUCLEOTIDE SEQUENCE</scope>
    <source>
        <strain evidence="3">E1425</strain>
    </source>
</reference>
<feature type="compositionally biased region" description="Low complexity" evidence="1">
    <location>
        <begin position="114"/>
        <end position="123"/>
    </location>
</feature>
<keyword evidence="2" id="KW-0472">Membrane</keyword>
<evidence type="ECO:0000256" key="1">
    <source>
        <dbReference type="SAM" id="MobiDB-lite"/>
    </source>
</evidence>
<feature type="compositionally biased region" description="Pro residues" evidence="1">
    <location>
        <begin position="261"/>
        <end position="275"/>
    </location>
</feature>
<keyword evidence="2" id="KW-0812">Transmembrane</keyword>
<evidence type="ECO:0000256" key="2">
    <source>
        <dbReference type="SAM" id="Phobius"/>
    </source>
</evidence>
<gene>
    <name evidence="3" type="ORF">EMPS_06371</name>
</gene>